<feature type="compositionally biased region" description="Polar residues" evidence="1">
    <location>
        <begin position="1"/>
        <end position="12"/>
    </location>
</feature>
<dbReference type="Pfam" id="PF11272">
    <property type="entry name" value="DUF3072"/>
    <property type="match status" value="1"/>
</dbReference>
<accession>A0A7W4YUY8</accession>
<dbReference type="InterPro" id="IPR021425">
    <property type="entry name" value="DUF3072"/>
</dbReference>
<name>A0A7W4YUY8_9HYPH</name>
<comment type="caution">
    <text evidence="2">The sequence shown here is derived from an EMBL/GenBank/DDBJ whole genome shotgun (WGS) entry which is preliminary data.</text>
</comment>
<proteinExistence type="predicted"/>
<feature type="compositionally biased region" description="Polar residues" evidence="1">
    <location>
        <begin position="51"/>
        <end position="61"/>
    </location>
</feature>
<dbReference type="Proteomes" id="UP000532010">
    <property type="component" value="Unassembled WGS sequence"/>
</dbReference>
<evidence type="ECO:0000256" key="1">
    <source>
        <dbReference type="SAM" id="MobiDB-lite"/>
    </source>
</evidence>
<evidence type="ECO:0000313" key="3">
    <source>
        <dbReference type="Proteomes" id="UP000532010"/>
    </source>
</evidence>
<dbReference type="EMBL" id="JACHWB010000001">
    <property type="protein sequence ID" value="MBB3017887.1"/>
    <property type="molecule type" value="Genomic_DNA"/>
</dbReference>
<feature type="region of interest" description="Disordered" evidence="1">
    <location>
        <begin position="1"/>
        <end position="91"/>
    </location>
</feature>
<organism evidence="2 3">
    <name type="scientific">Microvirga lupini</name>
    <dbReference type="NCBI Taxonomy" id="420324"/>
    <lineage>
        <taxon>Bacteria</taxon>
        <taxon>Pseudomonadati</taxon>
        <taxon>Pseudomonadota</taxon>
        <taxon>Alphaproteobacteria</taxon>
        <taxon>Hyphomicrobiales</taxon>
        <taxon>Methylobacteriaceae</taxon>
        <taxon>Microvirga</taxon>
    </lineage>
</organism>
<evidence type="ECO:0000313" key="2">
    <source>
        <dbReference type="EMBL" id="MBB3017887.1"/>
    </source>
</evidence>
<feature type="compositionally biased region" description="Polar residues" evidence="1">
    <location>
        <begin position="24"/>
        <end position="33"/>
    </location>
</feature>
<feature type="compositionally biased region" description="Basic and acidic residues" evidence="1">
    <location>
        <begin position="62"/>
        <end position="91"/>
    </location>
</feature>
<dbReference type="AlphaFoldDB" id="A0A7W4YUY8"/>
<gene>
    <name evidence="2" type="ORF">FHR70_000927</name>
</gene>
<evidence type="ECO:0008006" key="4">
    <source>
        <dbReference type="Google" id="ProtNLM"/>
    </source>
</evidence>
<protein>
    <recommendedName>
        <fullName evidence="4">DUF3072 domain-containing protein</fullName>
    </recommendedName>
</protein>
<reference evidence="2 3" key="1">
    <citation type="submission" date="2020-08" db="EMBL/GenBank/DDBJ databases">
        <title>The Agave Microbiome: Exploring the role of microbial communities in plant adaptations to desert environments.</title>
        <authorList>
            <person name="Partida-Martinez L.P."/>
        </authorList>
    </citation>
    <scope>NUCLEOTIDE SEQUENCE [LARGE SCALE GENOMIC DNA]</scope>
    <source>
        <strain evidence="2 3">AT3.9</strain>
    </source>
</reference>
<dbReference type="RefSeq" id="WP_183447535.1">
    <property type="nucleotide sequence ID" value="NZ_JACHWB010000001.1"/>
</dbReference>
<sequence length="91" mass="9865">MSSHGKVNSGASVNHKPSAEAVNPKTNPDPSDNQIKDPEDWVTGDEPMTGAQASYLKTLSEQAHDPKAFDPDLDKAEASKRIDQLKQKQGH</sequence>
<keyword evidence="3" id="KW-1185">Reference proteome</keyword>